<organism evidence="2 3">
    <name type="scientific">Acidiphilium cryptum (strain JF-5)</name>
    <dbReference type="NCBI Taxonomy" id="349163"/>
    <lineage>
        <taxon>Bacteria</taxon>
        <taxon>Pseudomonadati</taxon>
        <taxon>Pseudomonadota</taxon>
        <taxon>Alphaproteobacteria</taxon>
        <taxon>Acetobacterales</taxon>
        <taxon>Acidocellaceae</taxon>
        <taxon>Acidiphilium</taxon>
    </lineage>
</organism>
<evidence type="ECO:0000313" key="3">
    <source>
        <dbReference type="Proteomes" id="UP000000245"/>
    </source>
</evidence>
<proteinExistence type="predicted"/>
<feature type="region of interest" description="Disordered" evidence="1">
    <location>
        <begin position="1"/>
        <end position="20"/>
    </location>
</feature>
<evidence type="ECO:0000313" key="2">
    <source>
        <dbReference type="EMBL" id="ABQ28783.1"/>
    </source>
</evidence>
<evidence type="ECO:0008006" key="4">
    <source>
        <dbReference type="Google" id="ProtNLM"/>
    </source>
</evidence>
<geneLocation type="plasmid" evidence="2 3">
    <name>pACRY01</name>
</geneLocation>
<keyword evidence="2" id="KW-0614">Plasmid</keyword>
<reference evidence="2 3" key="1">
    <citation type="submission" date="2007-05" db="EMBL/GenBank/DDBJ databases">
        <title>Complete sequence of plasmid1 pACRY01 of Acidiphilium cryptum JF-5.</title>
        <authorList>
            <consortium name="US DOE Joint Genome Institute"/>
            <person name="Copeland A."/>
            <person name="Lucas S."/>
            <person name="Lapidus A."/>
            <person name="Barry K."/>
            <person name="Detter J.C."/>
            <person name="Glavina del Rio T."/>
            <person name="Hammon N."/>
            <person name="Israni S."/>
            <person name="Dalin E."/>
            <person name="Tice H."/>
            <person name="Pitluck S."/>
            <person name="Sims D."/>
            <person name="Brettin T."/>
            <person name="Bruce D."/>
            <person name="Han C."/>
            <person name="Schmutz J."/>
            <person name="Larimer F."/>
            <person name="Land M."/>
            <person name="Hauser L."/>
            <person name="Kyrpides N."/>
            <person name="Kim E."/>
            <person name="Magnuson T."/>
            <person name="Richardson P."/>
        </authorList>
    </citation>
    <scope>NUCLEOTIDE SEQUENCE [LARGE SCALE GENOMIC DNA]</scope>
    <source>
        <strain evidence="3">JF-5</strain>
        <plasmid evidence="3">Plasmid pACRY01</plasmid>
    </source>
</reference>
<accession>A5FT51</accession>
<sequence length="90" mass="10201">MLGSRIHRRKPAGKPMPRHVARANGAKSSIRAHVEHVFAHQKNRFGRFIRTITIEEGPPRLAYESQVIQTTQDPAAHNRLCRLSLFADGH</sequence>
<dbReference type="HOGENOM" id="CLU_2434129_0_0_5"/>
<dbReference type="KEGG" id="acr:Acry_3159"/>
<keyword evidence="3" id="KW-1185">Reference proteome</keyword>
<dbReference type="EMBL" id="CP000689">
    <property type="protein sequence ID" value="ABQ28783.1"/>
    <property type="molecule type" value="Genomic_DNA"/>
</dbReference>
<protein>
    <recommendedName>
        <fullName evidence="4">Transposase</fullName>
    </recommendedName>
</protein>
<evidence type="ECO:0000256" key="1">
    <source>
        <dbReference type="SAM" id="MobiDB-lite"/>
    </source>
</evidence>
<gene>
    <name evidence="2" type="ordered locus">Acry_3159</name>
</gene>
<dbReference type="AlphaFoldDB" id="A5FT51"/>
<dbReference type="Proteomes" id="UP000000245">
    <property type="component" value="Plasmid pACRY01"/>
</dbReference>
<name>A5FT51_ACICJ</name>